<dbReference type="GO" id="GO:0085020">
    <property type="term" value="P:protein K6-linked ubiquitination"/>
    <property type="evidence" value="ECO:0007669"/>
    <property type="project" value="TreeGrafter"/>
</dbReference>
<accession>A0A511KBC6</accession>
<feature type="repeat" description="ANK" evidence="3">
    <location>
        <begin position="51"/>
        <end position="72"/>
    </location>
</feature>
<name>A0A511KBC6_RHOTO</name>
<evidence type="ECO:0000256" key="4">
    <source>
        <dbReference type="SAM" id="MobiDB-lite"/>
    </source>
</evidence>
<feature type="region of interest" description="Disordered" evidence="4">
    <location>
        <begin position="170"/>
        <end position="195"/>
    </location>
</feature>
<gene>
    <name evidence="5" type="ORF">Rt10032_c03g1686</name>
</gene>
<comment type="caution">
    <text evidence="5">The sequence shown here is derived from an EMBL/GenBank/DDBJ whole genome shotgun (WGS) entry which is preliminary data.</text>
</comment>
<dbReference type="PROSITE" id="PS50088">
    <property type="entry name" value="ANK_REPEAT"/>
    <property type="match status" value="1"/>
</dbReference>
<dbReference type="SUPFAM" id="SSF48403">
    <property type="entry name" value="Ankyrin repeat"/>
    <property type="match status" value="1"/>
</dbReference>
<evidence type="ECO:0000313" key="6">
    <source>
        <dbReference type="Proteomes" id="UP000321518"/>
    </source>
</evidence>
<dbReference type="AlphaFoldDB" id="A0A511KBC6"/>
<sequence length="219" mass="24193">MTDRPQPSADELAAFLDCCRFGDVEQDDLGDIQRFAAHYGDEWLAKARDDRGNTALHMAGGNGHTDIVQWLLPRLPESALVAQNDALSTPLHWIALNYHLPTLQLLCPRLPLSAFEIKNQHGKTAVQEAEEACEAFVVEEADQETDKGRERVRREKCVAYVLGCMGLGVKKPTGGDESKAEEAEGEVKAEKGEEDDAVKRLTVQAEQIKLEQEAKAKQA</sequence>
<keyword evidence="2 3" id="KW-0040">ANK repeat</keyword>
<evidence type="ECO:0000313" key="5">
    <source>
        <dbReference type="EMBL" id="GEM07669.1"/>
    </source>
</evidence>
<feature type="compositionally biased region" description="Basic and acidic residues" evidence="4">
    <location>
        <begin position="173"/>
        <end position="191"/>
    </location>
</feature>
<dbReference type="OrthoDB" id="10057496at2759"/>
<dbReference type="PANTHER" id="PTHR24171:SF8">
    <property type="entry name" value="BRCA1-ASSOCIATED RING DOMAIN PROTEIN 1"/>
    <property type="match status" value="1"/>
</dbReference>
<keyword evidence="1" id="KW-0677">Repeat</keyword>
<dbReference type="Proteomes" id="UP000321518">
    <property type="component" value="Unassembled WGS sequence"/>
</dbReference>
<organism evidence="5 6">
    <name type="scientific">Rhodotorula toruloides</name>
    <name type="common">Yeast</name>
    <name type="synonym">Rhodosporidium toruloides</name>
    <dbReference type="NCBI Taxonomy" id="5286"/>
    <lineage>
        <taxon>Eukaryota</taxon>
        <taxon>Fungi</taxon>
        <taxon>Dikarya</taxon>
        <taxon>Basidiomycota</taxon>
        <taxon>Pucciniomycotina</taxon>
        <taxon>Microbotryomycetes</taxon>
        <taxon>Sporidiobolales</taxon>
        <taxon>Sporidiobolaceae</taxon>
        <taxon>Rhodotorula</taxon>
    </lineage>
</organism>
<evidence type="ECO:0000256" key="2">
    <source>
        <dbReference type="ARBA" id="ARBA00023043"/>
    </source>
</evidence>
<dbReference type="Pfam" id="PF13637">
    <property type="entry name" value="Ank_4"/>
    <property type="match status" value="1"/>
</dbReference>
<dbReference type="PROSITE" id="PS50297">
    <property type="entry name" value="ANK_REP_REGION"/>
    <property type="match status" value="1"/>
</dbReference>
<dbReference type="InterPro" id="IPR002110">
    <property type="entry name" value="Ankyrin_rpt"/>
</dbReference>
<protein>
    <submittedName>
        <fullName evidence="5">Ankyrin repeat containing protein</fullName>
    </submittedName>
</protein>
<dbReference type="InterPro" id="IPR036770">
    <property type="entry name" value="Ankyrin_rpt-contain_sf"/>
</dbReference>
<dbReference type="Gene3D" id="1.25.40.20">
    <property type="entry name" value="Ankyrin repeat-containing domain"/>
    <property type="match status" value="1"/>
</dbReference>
<evidence type="ECO:0000256" key="1">
    <source>
        <dbReference type="ARBA" id="ARBA00022737"/>
    </source>
</evidence>
<dbReference type="EMBL" id="BJWK01000003">
    <property type="protein sequence ID" value="GEM07669.1"/>
    <property type="molecule type" value="Genomic_DNA"/>
</dbReference>
<reference evidence="5 6" key="1">
    <citation type="submission" date="2019-07" db="EMBL/GenBank/DDBJ databases">
        <title>Rhodotorula toruloides NBRC10032 genome sequencing.</title>
        <authorList>
            <person name="Shida Y."/>
            <person name="Takaku H."/>
            <person name="Ogasawara W."/>
            <person name="Mori K."/>
        </authorList>
    </citation>
    <scope>NUCLEOTIDE SEQUENCE [LARGE SCALE GENOMIC DNA]</scope>
    <source>
        <strain evidence="5 6">NBRC10032</strain>
    </source>
</reference>
<dbReference type="PANTHER" id="PTHR24171">
    <property type="entry name" value="ANKYRIN REPEAT DOMAIN-CONTAINING PROTEIN 39-RELATED"/>
    <property type="match status" value="1"/>
</dbReference>
<dbReference type="GO" id="GO:0004842">
    <property type="term" value="F:ubiquitin-protein transferase activity"/>
    <property type="evidence" value="ECO:0007669"/>
    <property type="project" value="TreeGrafter"/>
</dbReference>
<evidence type="ECO:0000256" key="3">
    <source>
        <dbReference type="PROSITE-ProRule" id="PRU00023"/>
    </source>
</evidence>
<proteinExistence type="predicted"/>